<dbReference type="EMBL" id="NJES01000625">
    <property type="protein sequence ID" value="PHH70447.1"/>
    <property type="molecule type" value="Genomic_DNA"/>
</dbReference>
<dbReference type="Gene3D" id="3.90.25.10">
    <property type="entry name" value="UDP-galactose 4-epimerase, domain 1"/>
    <property type="match status" value="1"/>
</dbReference>
<dbReference type="PANTHER" id="PTHR42748">
    <property type="entry name" value="NITROGEN METABOLITE REPRESSION PROTEIN NMRA FAMILY MEMBER"/>
    <property type="match status" value="1"/>
</dbReference>
<name>A0A2C5YNU8_9HYPO</name>
<sequence>MVKILTVFGATGNQGGSVIKAVLADDKLRSEFRIRAVTRDSSKPAATELSARGVDVIQADMSSSAAAAPAVQGAHTVFFVTNFWESMSAETEKAQGRAVTDACKAAGVEHIIFSSLPNVSKMSEGKLTGVTHFDSKAWIEQYIRDSGIPATFVLAGLFMSNFFGFIRKADDEGNSYALAWPEGVGIDSAPIPVLDAAGDTGKFVKPALSRFPDLVGRRILAATSYMTVSELLATFSDVMGKPAQARVLPAETWKSFLPPEGAQELLENMLLLEKPGYFGGEKLEESLALLDEKPTSWRAFVEGNREKWL</sequence>
<dbReference type="AlphaFoldDB" id="A0A2C5YNU8"/>
<proteinExistence type="inferred from homology"/>
<dbReference type="SUPFAM" id="SSF51735">
    <property type="entry name" value="NAD(P)-binding Rossmann-fold domains"/>
    <property type="match status" value="1"/>
</dbReference>
<dbReference type="PANTHER" id="PTHR42748:SF31">
    <property type="entry name" value="NMRA-LIKE DOMAIN-CONTAINING PROTEIN-RELATED"/>
    <property type="match status" value="1"/>
</dbReference>
<dbReference type="STRING" id="2004952.A0A2C5YNU8"/>
<reference evidence="4 5" key="1">
    <citation type="submission" date="2017-06" db="EMBL/GenBank/DDBJ databases">
        <title>Ant-infecting Ophiocordyceps genomes reveal a high diversity of potential behavioral manipulation genes and a possible major role for enterotoxins.</title>
        <authorList>
            <person name="De Bekker C."/>
            <person name="Evans H.C."/>
            <person name="Brachmann A."/>
            <person name="Hughes D.P."/>
        </authorList>
    </citation>
    <scope>NUCLEOTIDE SEQUENCE [LARGE SCALE GENOMIC DNA]</scope>
    <source>
        <strain evidence="4 5">Map16</strain>
    </source>
</reference>
<protein>
    <recommendedName>
        <fullName evidence="3">NmrA-like domain-containing protein</fullName>
    </recommendedName>
</protein>
<evidence type="ECO:0000256" key="1">
    <source>
        <dbReference type="ARBA" id="ARBA00006328"/>
    </source>
</evidence>
<dbReference type="Proteomes" id="UP000226431">
    <property type="component" value="Unassembled WGS sequence"/>
</dbReference>
<feature type="domain" description="NmrA-like" evidence="3">
    <location>
        <begin position="3"/>
        <end position="289"/>
    </location>
</feature>
<comment type="caution">
    <text evidence="4">The sequence shown here is derived from an EMBL/GenBank/DDBJ whole genome shotgun (WGS) entry which is preliminary data.</text>
</comment>
<evidence type="ECO:0000256" key="2">
    <source>
        <dbReference type="ARBA" id="ARBA00022857"/>
    </source>
</evidence>
<dbReference type="Pfam" id="PF05368">
    <property type="entry name" value="NmrA"/>
    <property type="match status" value="1"/>
</dbReference>
<keyword evidence="5" id="KW-1185">Reference proteome</keyword>
<dbReference type="OrthoDB" id="300709at2759"/>
<keyword evidence="2" id="KW-0521">NADP</keyword>
<dbReference type="Gene3D" id="3.40.50.720">
    <property type="entry name" value="NAD(P)-binding Rossmann-like Domain"/>
    <property type="match status" value="1"/>
</dbReference>
<dbReference type="GO" id="GO:0005634">
    <property type="term" value="C:nucleus"/>
    <property type="evidence" value="ECO:0007669"/>
    <property type="project" value="TreeGrafter"/>
</dbReference>
<gene>
    <name evidence="4" type="ORF">CDD80_6007</name>
</gene>
<accession>A0A2C5YNU8</accession>
<dbReference type="InterPro" id="IPR051164">
    <property type="entry name" value="NmrA-like_oxidored"/>
</dbReference>
<comment type="similarity">
    <text evidence="1">Belongs to the NmrA-type oxidoreductase family.</text>
</comment>
<dbReference type="InterPro" id="IPR036291">
    <property type="entry name" value="NAD(P)-bd_dom_sf"/>
</dbReference>
<evidence type="ECO:0000259" key="3">
    <source>
        <dbReference type="Pfam" id="PF05368"/>
    </source>
</evidence>
<dbReference type="CDD" id="cd05251">
    <property type="entry name" value="NmrA_like_SDR_a"/>
    <property type="match status" value="1"/>
</dbReference>
<dbReference type="InterPro" id="IPR008030">
    <property type="entry name" value="NmrA-like"/>
</dbReference>
<evidence type="ECO:0000313" key="5">
    <source>
        <dbReference type="Proteomes" id="UP000226431"/>
    </source>
</evidence>
<evidence type="ECO:0000313" key="4">
    <source>
        <dbReference type="EMBL" id="PHH70447.1"/>
    </source>
</evidence>
<organism evidence="4 5">
    <name type="scientific">Ophiocordyceps camponoti-rufipedis</name>
    <dbReference type="NCBI Taxonomy" id="2004952"/>
    <lineage>
        <taxon>Eukaryota</taxon>
        <taxon>Fungi</taxon>
        <taxon>Dikarya</taxon>
        <taxon>Ascomycota</taxon>
        <taxon>Pezizomycotina</taxon>
        <taxon>Sordariomycetes</taxon>
        <taxon>Hypocreomycetidae</taxon>
        <taxon>Hypocreales</taxon>
        <taxon>Ophiocordycipitaceae</taxon>
        <taxon>Ophiocordyceps</taxon>
    </lineage>
</organism>